<accession>A0A0F8X9X5</accession>
<name>A0A0F8X9X5_9ZZZZ</name>
<dbReference type="EMBL" id="LAZR01060466">
    <property type="protein sequence ID" value="KKK65608.1"/>
    <property type="molecule type" value="Genomic_DNA"/>
</dbReference>
<dbReference type="AlphaFoldDB" id="A0A0F8X9X5"/>
<proteinExistence type="predicted"/>
<evidence type="ECO:0000313" key="1">
    <source>
        <dbReference type="EMBL" id="KKK65608.1"/>
    </source>
</evidence>
<gene>
    <name evidence="1" type="ORF">LCGC14_2972420</name>
</gene>
<protein>
    <submittedName>
        <fullName evidence="1">Uncharacterized protein</fullName>
    </submittedName>
</protein>
<sequence>RLEMAVERLIAVVKLQEQKLKAALDLLFEEDSVANLEEADMGLLEAIQEVYNKPGRYAPQVPNAAQYLSALVGSADPKEEEHVNED</sequence>
<comment type="caution">
    <text evidence="1">The sequence shown here is derived from an EMBL/GenBank/DDBJ whole genome shotgun (WGS) entry which is preliminary data.</text>
</comment>
<feature type="non-terminal residue" evidence="1">
    <location>
        <position position="1"/>
    </location>
</feature>
<reference evidence="1" key="1">
    <citation type="journal article" date="2015" name="Nature">
        <title>Complex archaea that bridge the gap between prokaryotes and eukaryotes.</title>
        <authorList>
            <person name="Spang A."/>
            <person name="Saw J.H."/>
            <person name="Jorgensen S.L."/>
            <person name="Zaremba-Niedzwiedzka K."/>
            <person name="Martijn J."/>
            <person name="Lind A.E."/>
            <person name="van Eijk R."/>
            <person name="Schleper C."/>
            <person name="Guy L."/>
            <person name="Ettema T.J."/>
        </authorList>
    </citation>
    <scope>NUCLEOTIDE SEQUENCE</scope>
</reference>
<organism evidence="1">
    <name type="scientific">marine sediment metagenome</name>
    <dbReference type="NCBI Taxonomy" id="412755"/>
    <lineage>
        <taxon>unclassified sequences</taxon>
        <taxon>metagenomes</taxon>
        <taxon>ecological metagenomes</taxon>
    </lineage>
</organism>